<dbReference type="Proteomes" id="UP000712281">
    <property type="component" value="Unassembled WGS sequence"/>
</dbReference>
<feature type="compositionally biased region" description="Polar residues" evidence="1">
    <location>
        <begin position="1"/>
        <end position="19"/>
    </location>
</feature>
<evidence type="ECO:0000256" key="1">
    <source>
        <dbReference type="SAM" id="MobiDB-lite"/>
    </source>
</evidence>
<evidence type="ECO:0000313" key="2">
    <source>
        <dbReference type="EMBL" id="KAF2559066.1"/>
    </source>
</evidence>
<dbReference type="AlphaFoldDB" id="A0A8S9HSB4"/>
<organism evidence="2 3">
    <name type="scientific">Brassica cretica</name>
    <name type="common">Mustard</name>
    <dbReference type="NCBI Taxonomy" id="69181"/>
    <lineage>
        <taxon>Eukaryota</taxon>
        <taxon>Viridiplantae</taxon>
        <taxon>Streptophyta</taxon>
        <taxon>Embryophyta</taxon>
        <taxon>Tracheophyta</taxon>
        <taxon>Spermatophyta</taxon>
        <taxon>Magnoliopsida</taxon>
        <taxon>eudicotyledons</taxon>
        <taxon>Gunneridae</taxon>
        <taxon>Pentapetalae</taxon>
        <taxon>rosids</taxon>
        <taxon>malvids</taxon>
        <taxon>Brassicales</taxon>
        <taxon>Brassicaceae</taxon>
        <taxon>Brassiceae</taxon>
        <taxon>Brassica</taxon>
    </lineage>
</organism>
<feature type="region of interest" description="Disordered" evidence="1">
    <location>
        <begin position="1"/>
        <end position="34"/>
    </location>
</feature>
<feature type="compositionally biased region" description="Low complexity" evidence="1">
    <location>
        <begin position="20"/>
        <end position="34"/>
    </location>
</feature>
<name>A0A8S9HSB4_BRACR</name>
<comment type="caution">
    <text evidence="2">The sequence shown here is derived from an EMBL/GenBank/DDBJ whole genome shotgun (WGS) entry which is preliminary data.</text>
</comment>
<accession>A0A8S9HSB4</accession>
<reference evidence="2" key="1">
    <citation type="submission" date="2019-12" db="EMBL/GenBank/DDBJ databases">
        <title>Genome sequencing and annotation of Brassica cretica.</title>
        <authorList>
            <person name="Studholme D.J."/>
            <person name="Sarris P.F."/>
        </authorList>
    </citation>
    <scope>NUCLEOTIDE SEQUENCE</scope>
    <source>
        <strain evidence="2">PFS-001/15</strain>
        <tissue evidence="2">Leaf</tissue>
    </source>
</reference>
<sequence>MSTDDQNNQQTRDGTSANENVNQTTAANVSAVNADANTAVLDELKKMFTDFSKKSEEQEKVMSTLAK</sequence>
<proteinExistence type="predicted"/>
<protein>
    <submittedName>
        <fullName evidence="2">Uncharacterized protein</fullName>
    </submittedName>
</protein>
<dbReference type="EMBL" id="QGKW02001940">
    <property type="protein sequence ID" value="KAF2559066.1"/>
    <property type="molecule type" value="Genomic_DNA"/>
</dbReference>
<gene>
    <name evidence="2" type="ORF">F2Q68_00016462</name>
</gene>
<evidence type="ECO:0000313" key="3">
    <source>
        <dbReference type="Proteomes" id="UP000712281"/>
    </source>
</evidence>